<evidence type="ECO:0000256" key="2">
    <source>
        <dbReference type="ARBA" id="ARBA00022898"/>
    </source>
</evidence>
<reference evidence="6 7" key="1">
    <citation type="journal article" date="2020" name="Microbiol. Resour. Announc.">
        <title>Draft Genome Sequence of a Cladosporium Species Isolated from the Mesophotic Ascidian Didemnum maculosum.</title>
        <authorList>
            <person name="Gioti A."/>
            <person name="Siaperas R."/>
            <person name="Nikolaivits E."/>
            <person name="Le Goff G."/>
            <person name="Ouazzani J."/>
            <person name="Kotoulas G."/>
            <person name="Topakas E."/>
        </authorList>
    </citation>
    <scope>NUCLEOTIDE SEQUENCE [LARGE SCALE GENOMIC DNA]</scope>
    <source>
        <strain evidence="6 7">TM138-S3</strain>
    </source>
</reference>
<feature type="domain" description="MOSC" evidence="5">
    <location>
        <begin position="625"/>
        <end position="785"/>
    </location>
</feature>
<comment type="similarity">
    <text evidence="4">Belongs to the class-V pyridoxal-phosphate-dependent aminotransferase family. MOCOS subfamily.</text>
</comment>
<dbReference type="InterPro" id="IPR005303">
    <property type="entry name" value="MOCOS_middle"/>
</dbReference>
<sequence>MADIPDDPIEYNAYIEEMRKTQYPMLGQKTYLDHAGTTLYSKALMDRFHADMMGNLFGNPHSASQSSQHSTQLVEDVRLRLLQFFGAASEQYDLVFTANATAAIKLVAEAFREQEGGFWYGYHADSHTSLVGVRQLAREHRCFESDAEVNRWIEPSEEDSSTMVKLFAYPAQSNMNGRRLPMQWTTALRQSGEKRTYTLLDAASYVSTSPLDLRHIESSPDFVTVSLYKIFGFPDLGALLVRKDAADIFSKRSYFGGGTVDLVVTLKEQWHARKAGAVHEQLEDGTLPIHSILALKAAMHIHSELFGSMERVARHTAMLARQLHEGLSAMRHGNGKQVSTIYRSPDSSHGPVLAFNLRNSRDEWISNTEVEKLASVKQIQFRTGGLCNPGGVATSLGLAPWEMKENFSAGQRCGTENDIMNGKPTGMIRVSLGAMSTVSDVTRFLSFVSEFFIDPLVSTSRADSPMQNLCPVVSSRLRIESLTVYPVKSCAGWQIPYGAQWEVRREGLAWDREWCIVHQGTGAALSQKKHPRMALIRPHLDFKAGRLHIRRVGSAEQISVPLSLDPSYFACEKLREGSTNVCGDTVQARLYTCDAIATFLTNAVGVPCTLARFPSSHDATSIGRHSKSHLMPSNRQPGIPHPILLSNESPILTINRSSLNRLNEQIKAKGGKAAHPAVFRANIVLAESSHLAPGQERPWAEDEWECMQVGGPDGPKFEFLGGCRRCQMLCVDQESSEKSEEPFVTLAKTRRFGGRILFGVHTALADRRSVGGWPTICVGDAVETQRKEIIENQ</sequence>
<dbReference type="InterPro" id="IPR015421">
    <property type="entry name" value="PyrdxlP-dep_Trfase_major"/>
</dbReference>
<feature type="modified residue" description="N6-(pyridoxal phosphate)lysine" evidence="4">
    <location>
        <position position="229"/>
    </location>
</feature>
<dbReference type="Pfam" id="PF00266">
    <property type="entry name" value="Aminotran_5"/>
    <property type="match status" value="1"/>
</dbReference>
<keyword evidence="3 4" id="KW-0501">Molybdenum cofactor biosynthesis</keyword>
<gene>
    <name evidence="6" type="primary">hxb</name>
    <name evidence="4" type="synonym">hxB</name>
    <name evidence="6" type="ORF">WHR41_02804</name>
</gene>
<keyword evidence="7" id="KW-1185">Reference proteome</keyword>
<accession>A0AB34KX03</accession>
<protein>
    <recommendedName>
        <fullName evidence="4">Molybdenum cofactor sulfurase</fullName>
        <shortName evidence="4">MCS</shortName>
        <shortName evidence="4">MOS</shortName>
        <shortName evidence="4">MoCo sulfurase</shortName>
        <ecNumber evidence="4">2.8.1.9</ecNumber>
    </recommendedName>
    <alternativeName>
        <fullName evidence="4">Molybdenum cofactor sulfurtransferase</fullName>
    </alternativeName>
</protein>
<comment type="function">
    <text evidence="4">Sulfurates the molybdenum cofactor. Sulfation of molybdenum is essential for xanthine dehydrogenase (XDH) and aldehyde oxidase (ADO) enzymes in which molybdenum cofactor is liganded by 1 oxygen and 1 sulfur atom in active form.</text>
</comment>
<dbReference type="GeneID" id="96004248"/>
<keyword evidence="2 4" id="KW-0663">Pyridoxal phosphate</keyword>
<evidence type="ECO:0000313" key="7">
    <source>
        <dbReference type="Proteomes" id="UP000803884"/>
    </source>
</evidence>
<dbReference type="InterPro" id="IPR000192">
    <property type="entry name" value="Aminotrans_V_dom"/>
</dbReference>
<dbReference type="GO" id="GO:0016829">
    <property type="term" value="F:lyase activity"/>
    <property type="evidence" value="ECO:0007669"/>
    <property type="project" value="UniProtKB-UniRule"/>
</dbReference>
<dbReference type="Proteomes" id="UP000803884">
    <property type="component" value="Unassembled WGS sequence"/>
</dbReference>
<keyword evidence="1 4" id="KW-0808">Transferase</keyword>
<dbReference type="RefSeq" id="XP_069231412.1">
    <property type="nucleotide sequence ID" value="XM_069371410.1"/>
</dbReference>
<evidence type="ECO:0000259" key="5">
    <source>
        <dbReference type="PROSITE" id="PS51340"/>
    </source>
</evidence>
<evidence type="ECO:0000256" key="3">
    <source>
        <dbReference type="ARBA" id="ARBA00023150"/>
    </source>
</evidence>
<dbReference type="GO" id="GO:0008265">
    <property type="term" value="F:molybdenum cofactor sulfurtransferase activity"/>
    <property type="evidence" value="ECO:0007669"/>
    <property type="project" value="UniProtKB-UniRule"/>
</dbReference>
<dbReference type="InterPro" id="IPR028886">
    <property type="entry name" value="MoCo_sulfurase"/>
</dbReference>
<feature type="active site" evidence="4">
    <location>
        <position position="387"/>
    </location>
</feature>
<dbReference type="InterPro" id="IPR005302">
    <property type="entry name" value="MoCF_Sase_C"/>
</dbReference>
<comment type="catalytic activity">
    <reaction evidence="4">
        <text>Mo-molybdopterin + L-cysteine + AH2 = thio-Mo-molybdopterin + L-alanine + A + H2O</text>
        <dbReference type="Rhea" id="RHEA:42636"/>
        <dbReference type="ChEBI" id="CHEBI:13193"/>
        <dbReference type="ChEBI" id="CHEBI:15377"/>
        <dbReference type="ChEBI" id="CHEBI:17499"/>
        <dbReference type="ChEBI" id="CHEBI:35235"/>
        <dbReference type="ChEBI" id="CHEBI:57972"/>
        <dbReference type="ChEBI" id="CHEBI:71302"/>
        <dbReference type="ChEBI" id="CHEBI:82685"/>
        <dbReference type="EC" id="2.8.1.9"/>
    </reaction>
</comment>
<dbReference type="GO" id="GO:0030170">
    <property type="term" value="F:pyridoxal phosphate binding"/>
    <property type="evidence" value="ECO:0007669"/>
    <property type="project" value="UniProtKB-UniRule"/>
</dbReference>
<dbReference type="PANTHER" id="PTHR14237:SF80">
    <property type="entry name" value="MOLYBDENUM COFACTOR SULFURASE"/>
    <property type="match status" value="1"/>
</dbReference>
<dbReference type="InterPro" id="IPR015424">
    <property type="entry name" value="PyrdxlP-dep_Trfase"/>
</dbReference>
<dbReference type="Pfam" id="PF03476">
    <property type="entry name" value="MOSC_N"/>
    <property type="match status" value="1"/>
</dbReference>
<evidence type="ECO:0000256" key="4">
    <source>
        <dbReference type="HAMAP-Rule" id="MF_03050"/>
    </source>
</evidence>
<dbReference type="Pfam" id="PF03473">
    <property type="entry name" value="MOSC"/>
    <property type="match status" value="1"/>
</dbReference>
<proteinExistence type="inferred from homology"/>
<evidence type="ECO:0000256" key="1">
    <source>
        <dbReference type="ARBA" id="ARBA00022679"/>
    </source>
</evidence>
<dbReference type="EC" id="2.8.1.9" evidence="4"/>
<evidence type="ECO:0000313" key="6">
    <source>
        <dbReference type="EMBL" id="KAL1588307.1"/>
    </source>
</evidence>
<organism evidence="6 7">
    <name type="scientific">Cladosporium halotolerans</name>
    <dbReference type="NCBI Taxonomy" id="1052096"/>
    <lineage>
        <taxon>Eukaryota</taxon>
        <taxon>Fungi</taxon>
        <taxon>Dikarya</taxon>
        <taxon>Ascomycota</taxon>
        <taxon>Pezizomycotina</taxon>
        <taxon>Dothideomycetes</taxon>
        <taxon>Dothideomycetidae</taxon>
        <taxon>Cladosporiales</taxon>
        <taxon>Cladosporiaceae</taxon>
        <taxon>Cladosporium</taxon>
    </lineage>
</organism>
<comment type="cofactor">
    <cofactor evidence="4">
        <name>pyridoxal 5'-phosphate</name>
        <dbReference type="ChEBI" id="CHEBI:597326"/>
    </cofactor>
</comment>
<name>A0AB34KX03_9PEZI</name>
<dbReference type="GO" id="GO:0030151">
    <property type="term" value="F:molybdenum ion binding"/>
    <property type="evidence" value="ECO:0007669"/>
    <property type="project" value="UniProtKB-UniRule"/>
</dbReference>
<dbReference type="PANTHER" id="PTHR14237">
    <property type="entry name" value="MOLYBDOPTERIN COFACTOR SULFURASE MOSC"/>
    <property type="match status" value="1"/>
</dbReference>
<dbReference type="AlphaFoldDB" id="A0AB34KX03"/>
<dbReference type="PROSITE" id="PS51340">
    <property type="entry name" value="MOSC"/>
    <property type="match status" value="1"/>
</dbReference>
<dbReference type="HAMAP" id="MF_03050">
    <property type="entry name" value="MOCOS"/>
    <property type="match status" value="1"/>
</dbReference>
<dbReference type="SUPFAM" id="SSF53383">
    <property type="entry name" value="PLP-dependent transferases"/>
    <property type="match status" value="1"/>
</dbReference>
<dbReference type="Gene3D" id="3.40.640.10">
    <property type="entry name" value="Type I PLP-dependent aspartate aminotransferase-like (Major domain)"/>
    <property type="match status" value="1"/>
</dbReference>
<dbReference type="EMBL" id="JAAQHG020000007">
    <property type="protein sequence ID" value="KAL1588307.1"/>
    <property type="molecule type" value="Genomic_DNA"/>
</dbReference>
<comment type="caution">
    <text evidence="6">The sequence shown here is derived from an EMBL/GenBank/DDBJ whole genome shotgun (WGS) entry which is preliminary data.</text>
</comment>
<dbReference type="SUPFAM" id="SSF141673">
    <property type="entry name" value="MOSC N-terminal domain-like"/>
    <property type="match status" value="1"/>
</dbReference>
<dbReference type="GO" id="GO:0006777">
    <property type="term" value="P:Mo-molybdopterin cofactor biosynthetic process"/>
    <property type="evidence" value="ECO:0007669"/>
    <property type="project" value="UniProtKB-UniRule"/>
</dbReference>